<feature type="compositionally biased region" description="Polar residues" evidence="1">
    <location>
        <begin position="17"/>
        <end position="30"/>
    </location>
</feature>
<feature type="compositionally biased region" description="Basic residues" evidence="1">
    <location>
        <begin position="33"/>
        <end position="45"/>
    </location>
</feature>
<dbReference type="SUPFAM" id="SSF81383">
    <property type="entry name" value="F-box domain"/>
    <property type="match status" value="1"/>
</dbReference>
<dbReference type="KEGG" id="qsa:O6P43_025050"/>
<dbReference type="AlphaFoldDB" id="A0AAD7L817"/>
<accession>A0AAD7L817</accession>
<feature type="region of interest" description="Disordered" evidence="1">
    <location>
        <begin position="17"/>
        <end position="48"/>
    </location>
</feature>
<dbReference type="Proteomes" id="UP001163823">
    <property type="component" value="Chromosome 10"/>
</dbReference>
<sequence>YKQKGITKSTSFLSLNSNFPNPSMANSTSPGIKRQKLNHHHHHNHQPLIPGLPDHVAQLCLSRLHPSLLYSTCRSWRRLIYSPSFPPFLSLYAVVSPPPPLPPPPSPTSSQTHYSNSIQYYNFDPISSNWKILPPPPPDPPLRLLLRHPSFISRNLPIQSISVSNNLVLLAATSHGFSPALSHPLIFNPLLHSWTYGPSLTTPRRWCALGASSGAIYVASGIGSQFSTDVARSVEKWDLNKRKVNKNENPNVNLGWEWEKKAALKDSRFSREAIDAVGWRGKLCMVNVKGYAVKEGAIYNVEKDQWKEMPDGMISGWRGPVAAMDEEVMYVVDGVKGVLRKYNEEKDVWEEVMESERLKGAEQVAARGGRVCVICTGGGGISVVDVVASPPRLWVVDLPMGLEAVAVHILPRMPG</sequence>
<keyword evidence="3" id="KW-1185">Reference proteome</keyword>
<dbReference type="PANTHER" id="PTHR47590:SF1">
    <property type="entry name" value="F-BOX_KELCH-REPEAT PROTEIN SKIP25"/>
    <property type="match status" value="1"/>
</dbReference>
<dbReference type="PANTHER" id="PTHR47590">
    <property type="entry name" value="F-BOX/KELCH-REPEAT PROTEIN SKIP25"/>
    <property type="match status" value="1"/>
</dbReference>
<organism evidence="2 3">
    <name type="scientific">Quillaja saponaria</name>
    <name type="common">Soap bark tree</name>
    <dbReference type="NCBI Taxonomy" id="32244"/>
    <lineage>
        <taxon>Eukaryota</taxon>
        <taxon>Viridiplantae</taxon>
        <taxon>Streptophyta</taxon>
        <taxon>Embryophyta</taxon>
        <taxon>Tracheophyta</taxon>
        <taxon>Spermatophyta</taxon>
        <taxon>Magnoliopsida</taxon>
        <taxon>eudicotyledons</taxon>
        <taxon>Gunneridae</taxon>
        <taxon>Pentapetalae</taxon>
        <taxon>rosids</taxon>
        <taxon>fabids</taxon>
        <taxon>Fabales</taxon>
        <taxon>Quillajaceae</taxon>
        <taxon>Quillaja</taxon>
    </lineage>
</organism>
<evidence type="ECO:0000256" key="1">
    <source>
        <dbReference type="SAM" id="MobiDB-lite"/>
    </source>
</evidence>
<reference evidence="2" key="1">
    <citation type="journal article" date="2023" name="Science">
        <title>Elucidation of the pathway for biosynthesis of saponin adjuvants from the soapbark tree.</title>
        <authorList>
            <person name="Reed J."/>
            <person name="Orme A."/>
            <person name="El-Demerdash A."/>
            <person name="Owen C."/>
            <person name="Martin L.B.B."/>
            <person name="Misra R.C."/>
            <person name="Kikuchi S."/>
            <person name="Rejzek M."/>
            <person name="Martin A.C."/>
            <person name="Harkess A."/>
            <person name="Leebens-Mack J."/>
            <person name="Louveau T."/>
            <person name="Stephenson M.J."/>
            <person name="Osbourn A."/>
        </authorList>
    </citation>
    <scope>NUCLEOTIDE SEQUENCE</scope>
    <source>
        <strain evidence="2">S10</strain>
    </source>
</reference>
<name>A0AAD7L817_QUISA</name>
<dbReference type="EMBL" id="JARAOO010000010">
    <property type="protein sequence ID" value="KAJ7953330.1"/>
    <property type="molecule type" value="Genomic_DNA"/>
</dbReference>
<proteinExistence type="predicted"/>
<evidence type="ECO:0000313" key="3">
    <source>
        <dbReference type="Proteomes" id="UP001163823"/>
    </source>
</evidence>
<comment type="caution">
    <text evidence="2">The sequence shown here is derived from an EMBL/GenBank/DDBJ whole genome shotgun (WGS) entry which is preliminary data.</text>
</comment>
<dbReference type="InterPro" id="IPR036047">
    <property type="entry name" value="F-box-like_dom_sf"/>
</dbReference>
<dbReference type="InterPro" id="IPR015915">
    <property type="entry name" value="Kelch-typ_b-propeller"/>
</dbReference>
<evidence type="ECO:0000313" key="2">
    <source>
        <dbReference type="EMBL" id="KAJ7953330.1"/>
    </source>
</evidence>
<protein>
    <submittedName>
        <fullName evidence="2">F-box/kelch-repeat protein</fullName>
    </submittedName>
</protein>
<gene>
    <name evidence="2" type="ORF">O6P43_025050</name>
</gene>
<dbReference type="Gene3D" id="2.120.10.80">
    <property type="entry name" value="Kelch-type beta propeller"/>
    <property type="match status" value="1"/>
</dbReference>
<dbReference type="SUPFAM" id="SSF117281">
    <property type="entry name" value="Kelch motif"/>
    <property type="match status" value="1"/>
</dbReference>
<feature type="non-terminal residue" evidence="2">
    <location>
        <position position="415"/>
    </location>
</feature>